<name>A0A7Z8Y756_9ACTO</name>
<sequence>MPVNDAARLLIPQAVPTPTAGGAYAYRRRCLRLPQAVPTPTARGAYALPFCDAV</sequence>
<dbReference type="Proteomes" id="UP000269974">
    <property type="component" value="Unassembled WGS sequence"/>
</dbReference>
<organism evidence="1 2">
    <name type="scientific">Actinobaculum suis</name>
    <dbReference type="NCBI Taxonomy" id="1657"/>
    <lineage>
        <taxon>Bacteria</taxon>
        <taxon>Bacillati</taxon>
        <taxon>Actinomycetota</taxon>
        <taxon>Actinomycetes</taxon>
        <taxon>Actinomycetales</taxon>
        <taxon>Actinomycetaceae</taxon>
        <taxon>Actinobaculum</taxon>
    </lineage>
</organism>
<dbReference type="AlphaFoldDB" id="A0A7Z8Y756"/>
<reference evidence="1 2" key="1">
    <citation type="submission" date="2018-11" db="EMBL/GenBank/DDBJ databases">
        <authorList>
            <consortium name="Pathogen Informatics"/>
        </authorList>
    </citation>
    <scope>NUCLEOTIDE SEQUENCE [LARGE SCALE GENOMIC DNA]</scope>
    <source>
        <strain evidence="1 2">NCTC10327</strain>
    </source>
</reference>
<protein>
    <submittedName>
        <fullName evidence="1">Uncharacterized protein</fullName>
    </submittedName>
</protein>
<evidence type="ECO:0000313" key="2">
    <source>
        <dbReference type="Proteomes" id="UP000269974"/>
    </source>
</evidence>
<comment type="caution">
    <text evidence="1">The sequence shown here is derived from an EMBL/GenBank/DDBJ whole genome shotgun (WGS) entry which is preliminary data.</text>
</comment>
<proteinExistence type="predicted"/>
<gene>
    <name evidence="1" type="ORF">NCTC10327_00069</name>
</gene>
<evidence type="ECO:0000313" key="1">
    <source>
        <dbReference type="EMBL" id="VDG75342.1"/>
    </source>
</evidence>
<dbReference type="EMBL" id="UYIO01000001">
    <property type="protein sequence ID" value="VDG75342.1"/>
    <property type="molecule type" value="Genomic_DNA"/>
</dbReference>
<accession>A0A7Z8Y756</accession>